<evidence type="ECO:0000256" key="1">
    <source>
        <dbReference type="ARBA" id="ARBA00009275"/>
    </source>
</evidence>
<dbReference type="PANTHER" id="PTHR46317:SF1">
    <property type="entry name" value="HYDROLASE, TATD FAMILY"/>
    <property type="match status" value="1"/>
</dbReference>
<dbReference type="PANTHER" id="PTHR46317">
    <property type="entry name" value="HYDROLASE OF PHP SUPERFAMILY-RELATED PROTEIN"/>
    <property type="match status" value="1"/>
</dbReference>
<reference evidence="4 5" key="1">
    <citation type="submission" date="2023-03" db="EMBL/GenBank/DDBJ databases">
        <title>Bacillus Genome Sequencing.</title>
        <authorList>
            <person name="Dunlap C."/>
        </authorList>
    </citation>
    <scope>NUCLEOTIDE SEQUENCE [LARGE SCALE GENOMIC DNA]</scope>
    <source>
        <strain evidence="4 5">NRS-1717</strain>
    </source>
</reference>
<accession>A0ABU6P1A4</accession>
<proteinExistence type="inferred from homology"/>
<dbReference type="Pfam" id="PF01026">
    <property type="entry name" value="TatD_DNase"/>
    <property type="match status" value="1"/>
</dbReference>
<keyword evidence="3 4" id="KW-0378">Hydrolase</keyword>
<dbReference type="EMBL" id="JARTFS010000013">
    <property type="protein sequence ID" value="MED4402778.1"/>
    <property type="molecule type" value="Genomic_DNA"/>
</dbReference>
<comment type="caution">
    <text evidence="4">The sequence shown here is derived from an EMBL/GenBank/DDBJ whole genome shotgun (WGS) entry which is preliminary data.</text>
</comment>
<dbReference type="PIRSF" id="PIRSF005902">
    <property type="entry name" value="DNase_TatD"/>
    <property type="match status" value="1"/>
</dbReference>
<dbReference type="Gene3D" id="3.20.20.140">
    <property type="entry name" value="Metal-dependent hydrolases"/>
    <property type="match status" value="1"/>
</dbReference>
<evidence type="ECO:0000313" key="4">
    <source>
        <dbReference type="EMBL" id="MED4402778.1"/>
    </source>
</evidence>
<dbReference type="Proteomes" id="UP001342826">
    <property type="component" value="Unassembled WGS sequence"/>
</dbReference>
<dbReference type="InterPro" id="IPR032466">
    <property type="entry name" value="Metal_Hydrolase"/>
</dbReference>
<organism evidence="4 5">
    <name type="scientific">Metabacillus fastidiosus</name>
    <dbReference type="NCBI Taxonomy" id="1458"/>
    <lineage>
        <taxon>Bacteria</taxon>
        <taxon>Bacillati</taxon>
        <taxon>Bacillota</taxon>
        <taxon>Bacilli</taxon>
        <taxon>Bacillales</taxon>
        <taxon>Bacillaceae</taxon>
        <taxon>Metabacillus</taxon>
    </lineage>
</organism>
<gene>
    <name evidence="4" type="ORF">P9271_15845</name>
</gene>
<dbReference type="CDD" id="cd01310">
    <property type="entry name" value="TatD_DNAse"/>
    <property type="match status" value="1"/>
</dbReference>
<name>A0ABU6P1A4_9BACI</name>
<dbReference type="GO" id="GO:0016787">
    <property type="term" value="F:hydrolase activity"/>
    <property type="evidence" value="ECO:0007669"/>
    <property type="project" value="UniProtKB-KW"/>
</dbReference>
<dbReference type="RefSeq" id="WP_328015555.1">
    <property type="nucleotide sequence ID" value="NZ_JARTFS010000013.1"/>
</dbReference>
<evidence type="ECO:0000256" key="2">
    <source>
        <dbReference type="ARBA" id="ARBA00022723"/>
    </source>
</evidence>
<comment type="similarity">
    <text evidence="1">Belongs to the metallo-dependent hydrolases superfamily. TatD-type hydrolase family.</text>
</comment>
<sequence length="253" mass="29591">MKRIIDAHIHLEQYDEKDIVNIVSDNSVDALIAVSWDLDSCKRTRELAQQFPKVKPAYGYHPEQSVPAEKEIADLLSWMDHHQHEMIAVGEVGLPYYLRRKEDISLEPYIELLEQFIIRAKKWDKPIVLHAVYEDTPVVCSLLEKHSLEKAHFHWFKGEKKTVGRMIRNGYYISVTPDVLYEMEIQKLVCQYPLDLLMVETDGPWPFEGPFSGRQTTPQMIHFSIEKIAELKKTRVEDIYSALYKNTLEIFSN</sequence>
<dbReference type="InterPro" id="IPR001130">
    <property type="entry name" value="TatD-like"/>
</dbReference>
<evidence type="ECO:0000256" key="3">
    <source>
        <dbReference type="ARBA" id="ARBA00022801"/>
    </source>
</evidence>
<protein>
    <submittedName>
        <fullName evidence="4">TatD family hydrolase</fullName>
    </submittedName>
</protein>
<evidence type="ECO:0000313" key="5">
    <source>
        <dbReference type="Proteomes" id="UP001342826"/>
    </source>
</evidence>
<keyword evidence="5" id="KW-1185">Reference proteome</keyword>
<keyword evidence="2" id="KW-0479">Metal-binding</keyword>
<dbReference type="SUPFAM" id="SSF51556">
    <property type="entry name" value="Metallo-dependent hydrolases"/>
    <property type="match status" value="1"/>
</dbReference>